<reference evidence="15 16" key="1">
    <citation type="submission" date="2017-08" db="EMBL/GenBank/DDBJ databases">
        <title>Acidophilic green algal genome provides insights into adaptation to an acidic environment.</title>
        <authorList>
            <person name="Hirooka S."/>
            <person name="Hirose Y."/>
            <person name="Kanesaki Y."/>
            <person name="Higuchi S."/>
            <person name="Fujiwara T."/>
            <person name="Onuma R."/>
            <person name="Era A."/>
            <person name="Ohbayashi R."/>
            <person name="Uzuka A."/>
            <person name="Nozaki H."/>
            <person name="Yoshikawa H."/>
            <person name="Miyagishima S.Y."/>
        </authorList>
    </citation>
    <scope>NUCLEOTIDE SEQUENCE [LARGE SCALE GENOMIC DNA]</scope>
    <source>
        <strain evidence="15 16">NIES-2499</strain>
    </source>
</reference>
<evidence type="ECO:0000256" key="12">
    <source>
        <dbReference type="SAM" id="MobiDB-lite"/>
    </source>
</evidence>
<sequence length="929" mass="102052">MYAHSGLTCWLRLPSSRGISLSLVQRPGLKAPATKSFKSPSKDLNVPIVQNITLSDAQYKKTQEYLLSLNEEQHKAALCSSPAVRVKAGPGSGKTRVVTARVAHLLSQGISSSGILVITFTNKASEELKERLGHLLGTNVAKDISTGTFHSVCARILRSYIEDLPGAKLKSDFTIFDRDDSDKVMRQVVDSFMGDTPAKEANKLAKEIVSAYSQMRNQHASLHDVKITSSHLDSCNSAAGLATKFRNLPNFFSEYTRLCRESNGLDFDDLLGVTVALLQKVPQAREELQQRWRHILVDEFQDTNSAQYHLVKLISPSSVSNGSVFVVGDPDQAIYEWRGANPENMENQFELDFKGCETMFLNCNYRSFAPILGAAEGVLSHGGMPKLHQPLMAVREGLGHVEHVHVEHEREEAGWVTSQIRQLKSKEGSKYEDIAVLYRTNLQSRSFEESLTSARIPFRVLGEKPFWQRSEIKDMTCYLRLTSNPSVDVVALNAIINTPSRGLGAKTLEKLQNVAEAQGVNLAQLLMGDMRKIPLLDKQTLEPLLAEVEMTKLLPDRTCDLLPDIGSTLSKEHQLKLNKEAIKGLKQLRALVLLARSTAYHRTVAGTVKVLELASGYRQSVEEGSQGDNAPKKLRNLDILHSVAGDPDSWASRDGDLRNTAKGFSSQDLISASGGTGRGLAEVEMLDGEERPLQSEPSPGMNSTAGGGVSGLGQLPWFLQHVSLMRELDELKDNAEAQQRVSLMTLHTSKGLEFRNVFFVGFEDGIVPLIRGQDEGARNLDEEKRLAYVGITRAMDRLYILTATKRSILGIPSQRKPATPSRYLKRLLLTGAGIKSTSTSSGQFSLHNNNDNDDNDNSPFRGRAKKEPSSRQGVRTVTSVGSAVKPGGFYDTRKENATITGTRGTGVSKGTTNFPIGTANVKKKASNGW</sequence>
<evidence type="ECO:0000313" key="15">
    <source>
        <dbReference type="EMBL" id="GAX75618.1"/>
    </source>
</evidence>
<organism evidence="15 16">
    <name type="scientific">Chlamydomonas eustigma</name>
    <dbReference type="NCBI Taxonomy" id="1157962"/>
    <lineage>
        <taxon>Eukaryota</taxon>
        <taxon>Viridiplantae</taxon>
        <taxon>Chlorophyta</taxon>
        <taxon>core chlorophytes</taxon>
        <taxon>Chlorophyceae</taxon>
        <taxon>CS clade</taxon>
        <taxon>Chlamydomonadales</taxon>
        <taxon>Chlamydomonadaceae</taxon>
        <taxon>Chlamydomonas</taxon>
    </lineage>
</organism>
<dbReference type="Pfam" id="PF13361">
    <property type="entry name" value="UvrD_C"/>
    <property type="match status" value="1"/>
</dbReference>
<dbReference type="PROSITE" id="PS51217">
    <property type="entry name" value="UVRD_HELICASE_CTER"/>
    <property type="match status" value="1"/>
</dbReference>
<accession>A0A250WXP4</accession>
<evidence type="ECO:0000256" key="4">
    <source>
        <dbReference type="ARBA" id="ARBA00022806"/>
    </source>
</evidence>
<keyword evidence="3 11" id="KW-0378">Hydrolase</keyword>
<feature type="domain" description="UvrD-like helicase C-terminal" evidence="14">
    <location>
        <begin position="369"/>
        <end position="751"/>
    </location>
</feature>
<comment type="caution">
    <text evidence="15">The sequence shown here is derived from an EMBL/GenBank/DDBJ whole genome shotgun (WGS) entry which is preliminary data.</text>
</comment>
<dbReference type="InterPro" id="IPR000212">
    <property type="entry name" value="DNA_helicase_UvrD/REP"/>
</dbReference>
<evidence type="ECO:0000256" key="1">
    <source>
        <dbReference type="ARBA" id="ARBA00009922"/>
    </source>
</evidence>
<feature type="region of interest" description="Disordered" evidence="12">
    <location>
        <begin position="839"/>
        <end position="889"/>
    </location>
</feature>
<comment type="catalytic activity">
    <reaction evidence="8">
        <text>Couples ATP hydrolysis with the unwinding of duplex DNA by translocating in the 3'-5' direction.</text>
        <dbReference type="EC" id="5.6.2.4"/>
    </reaction>
</comment>
<dbReference type="GO" id="GO:0005634">
    <property type="term" value="C:nucleus"/>
    <property type="evidence" value="ECO:0007669"/>
    <property type="project" value="TreeGrafter"/>
</dbReference>
<keyword evidence="16" id="KW-1185">Reference proteome</keyword>
<dbReference type="GO" id="GO:0005524">
    <property type="term" value="F:ATP binding"/>
    <property type="evidence" value="ECO:0007669"/>
    <property type="project" value="UniProtKB-UniRule"/>
</dbReference>
<evidence type="ECO:0000256" key="2">
    <source>
        <dbReference type="ARBA" id="ARBA00022741"/>
    </source>
</evidence>
<evidence type="ECO:0000256" key="11">
    <source>
        <dbReference type="PROSITE-ProRule" id="PRU00560"/>
    </source>
</evidence>
<evidence type="ECO:0000256" key="9">
    <source>
        <dbReference type="ARBA" id="ARBA00034808"/>
    </source>
</evidence>
<evidence type="ECO:0000256" key="6">
    <source>
        <dbReference type="ARBA" id="ARBA00023125"/>
    </source>
</evidence>
<dbReference type="STRING" id="1157962.A0A250WXP4"/>
<proteinExistence type="inferred from homology"/>
<dbReference type="EMBL" id="BEGY01000013">
    <property type="protein sequence ID" value="GAX75618.1"/>
    <property type="molecule type" value="Genomic_DNA"/>
</dbReference>
<dbReference type="GO" id="GO:0016787">
    <property type="term" value="F:hydrolase activity"/>
    <property type="evidence" value="ECO:0007669"/>
    <property type="project" value="UniProtKB-UniRule"/>
</dbReference>
<evidence type="ECO:0000259" key="14">
    <source>
        <dbReference type="PROSITE" id="PS51217"/>
    </source>
</evidence>
<evidence type="ECO:0000256" key="10">
    <source>
        <dbReference type="ARBA" id="ARBA00048988"/>
    </source>
</evidence>
<dbReference type="AlphaFoldDB" id="A0A250WXP4"/>
<dbReference type="Pfam" id="PF00580">
    <property type="entry name" value="UvrD-helicase"/>
    <property type="match status" value="1"/>
</dbReference>
<dbReference type="InterPro" id="IPR014016">
    <property type="entry name" value="UvrD-like_ATP-bd"/>
</dbReference>
<evidence type="ECO:0000256" key="5">
    <source>
        <dbReference type="ARBA" id="ARBA00022840"/>
    </source>
</evidence>
<dbReference type="Gene3D" id="1.10.10.160">
    <property type="match status" value="1"/>
</dbReference>
<dbReference type="EC" id="5.6.2.4" evidence="9"/>
<evidence type="ECO:0000313" key="16">
    <source>
        <dbReference type="Proteomes" id="UP000232323"/>
    </source>
</evidence>
<dbReference type="GO" id="GO:0000725">
    <property type="term" value="P:recombinational repair"/>
    <property type="evidence" value="ECO:0007669"/>
    <property type="project" value="TreeGrafter"/>
</dbReference>
<dbReference type="InterPro" id="IPR013986">
    <property type="entry name" value="DExx_box_DNA_helicase_dom_sf"/>
</dbReference>
<dbReference type="GO" id="GO:0003677">
    <property type="term" value="F:DNA binding"/>
    <property type="evidence" value="ECO:0007669"/>
    <property type="project" value="UniProtKB-KW"/>
</dbReference>
<dbReference type="InterPro" id="IPR014017">
    <property type="entry name" value="DNA_helicase_UvrD-like_C"/>
</dbReference>
<dbReference type="SUPFAM" id="SSF52540">
    <property type="entry name" value="P-loop containing nucleoside triphosphate hydrolases"/>
    <property type="match status" value="1"/>
</dbReference>
<protein>
    <recommendedName>
        <fullName evidence="9">DNA 3'-5' helicase</fullName>
        <ecNumber evidence="9">5.6.2.4</ecNumber>
    </recommendedName>
</protein>
<dbReference type="OrthoDB" id="542744at2759"/>
<dbReference type="PANTHER" id="PTHR11070">
    <property type="entry name" value="UVRD / RECB / PCRA DNA HELICASE FAMILY MEMBER"/>
    <property type="match status" value="1"/>
</dbReference>
<dbReference type="GO" id="GO:0043138">
    <property type="term" value="F:3'-5' DNA helicase activity"/>
    <property type="evidence" value="ECO:0007669"/>
    <property type="project" value="UniProtKB-EC"/>
</dbReference>
<dbReference type="PROSITE" id="PS51198">
    <property type="entry name" value="UVRD_HELICASE_ATP_BIND"/>
    <property type="match status" value="1"/>
</dbReference>
<evidence type="ECO:0000259" key="13">
    <source>
        <dbReference type="PROSITE" id="PS51198"/>
    </source>
</evidence>
<gene>
    <name evidence="15" type="ORF">CEUSTIGMA_g3062.t1</name>
</gene>
<dbReference type="Proteomes" id="UP000232323">
    <property type="component" value="Unassembled WGS sequence"/>
</dbReference>
<feature type="binding site" evidence="11">
    <location>
        <begin position="88"/>
        <end position="95"/>
    </location>
    <ligand>
        <name>ATP</name>
        <dbReference type="ChEBI" id="CHEBI:30616"/>
    </ligand>
</feature>
<dbReference type="InterPro" id="IPR027417">
    <property type="entry name" value="P-loop_NTPase"/>
</dbReference>
<comment type="catalytic activity">
    <reaction evidence="10">
        <text>ATP + H2O = ADP + phosphate + H(+)</text>
        <dbReference type="Rhea" id="RHEA:13065"/>
        <dbReference type="ChEBI" id="CHEBI:15377"/>
        <dbReference type="ChEBI" id="CHEBI:15378"/>
        <dbReference type="ChEBI" id="CHEBI:30616"/>
        <dbReference type="ChEBI" id="CHEBI:43474"/>
        <dbReference type="ChEBI" id="CHEBI:456216"/>
        <dbReference type="EC" id="5.6.2.4"/>
    </reaction>
</comment>
<name>A0A250WXP4_9CHLO</name>
<keyword evidence="5 11" id="KW-0067">ATP-binding</keyword>
<dbReference type="PANTHER" id="PTHR11070:SF2">
    <property type="entry name" value="ATP-DEPENDENT DNA HELICASE SRS2"/>
    <property type="match status" value="1"/>
</dbReference>
<evidence type="ECO:0000256" key="7">
    <source>
        <dbReference type="ARBA" id="ARBA00023235"/>
    </source>
</evidence>
<keyword evidence="4 11" id="KW-0347">Helicase</keyword>
<dbReference type="CDD" id="cd17932">
    <property type="entry name" value="DEXQc_UvrD"/>
    <property type="match status" value="1"/>
</dbReference>
<evidence type="ECO:0000256" key="3">
    <source>
        <dbReference type="ARBA" id="ARBA00022801"/>
    </source>
</evidence>
<keyword evidence="6" id="KW-0238">DNA-binding</keyword>
<keyword evidence="2 11" id="KW-0547">Nucleotide-binding</keyword>
<feature type="domain" description="UvrD-like helicase ATP-binding" evidence="13">
    <location>
        <begin position="67"/>
        <end position="368"/>
    </location>
</feature>
<evidence type="ECO:0000256" key="8">
    <source>
        <dbReference type="ARBA" id="ARBA00034617"/>
    </source>
</evidence>
<keyword evidence="7" id="KW-0413">Isomerase</keyword>
<dbReference type="Gene3D" id="1.10.486.10">
    <property type="entry name" value="PCRA, domain 4"/>
    <property type="match status" value="2"/>
</dbReference>
<comment type="similarity">
    <text evidence="1">Belongs to the helicase family. UvrD subfamily.</text>
</comment>
<dbReference type="Gene3D" id="3.40.50.300">
    <property type="entry name" value="P-loop containing nucleotide triphosphate hydrolases"/>
    <property type="match status" value="3"/>
</dbReference>
<feature type="compositionally biased region" description="Polar residues" evidence="12">
    <location>
        <begin position="870"/>
        <end position="881"/>
    </location>
</feature>